<sequence>MSNPPTTRVVLALGTAQTLAWASSYYLPAILARPMAASLGMSSAMLYGFFSASLLLSALLGPWFGRLVDRHGGRGVLLFSNLVFAAGLGCMALAQGPLALGLAWALMGVGMACGLYETAFATLAGLFGGAAKGPITGITLIAGFASTLGWPLSTWMEAELGWRGACLVWALLHLLLGLPLHRWLVPAAPPPAARPAATGEV</sequence>
<feature type="transmembrane region" description="Helical" evidence="4">
    <location>
        <begin position="160"/>
        <end position="180"/>
    </location>
</feature>
<evidence type="ECO:0000256" key="4">
    <source>
        <dbReference type="SAM" id="Phobius"/>
    </source>
</evidence>
<feature type="domain" description="Major facilitator superfamily (MFS) profile" evidence="5">
    <location>
        <begin position="9"/>
        <end position="201"/>
    </location>
</feature>
<protein>
    <submittedName>
        <fullName evidence="6">MFS transporter</fullName>
    </submittedName>
</protein>
<name>A0ABR7RDR6_9PROT</name>
<feature type="transmembrane region" description="Helical" evidence="4">
    <location>
        <begin position="76"/>
        <end position="96"/>
    </location>
</feature>
<dbReference type="InterPro" id="IPR011701">
    <property type="entry name" value="MFS"/>
</dbReference>
<dbReference type="PROSITE" id="PS50850">
    <property type="entry name" value="MFS"/>
    <property type="match status" value="1"/>
</dbReference>
<dbReference type="RefSeq" id="WP_187780921.1">
    <property type="nucleotide sequence ID" value="NZ_JACTUZ010000203.1"/>
</dbReference>
<evidence type="ECO:0000313" key="7">
    <source>
        <dbReference type="Proteomes" id="UP000603940"/>
    </source>
</evidence>
<evidence type="ECO:0000256" key="1">
    <source>
        <dbReference type="ARBA" id="ARBA00022692"/>
    </source>
</evidence>
<dbReference type="InterPro" id="IPR020846">
    <property type="entry name" value="MFS_dom"/>
</dbReference>
<evidence type="ECO:0000256" key="3">
    <source>
        <dbReference type="ARBA" id="ARBA00023136"/>
    </source>
</evidence>
<keyword evidence="2 4" id="KW-1133">Transmembrane helix</keyword>
<gene>
    <name evidence="6" type="ORF">IBL25_23585</name>
</gene>
<keyword evidence="1 4" id="KW-0812">Transmembrane</keyword>
<reference evidence="6 7" key="1">
    <citation type="journal article" date="2009" name="Int. J. Syst. Evol. Microbiol.">
        <title>Transfer of Teichococcus ludipueritiae and Muricoccus roseus to the genus Roseomonas, as Roseomonas ludipueritiae comb. nov. and Roseomonas rosea comb. nov., respectively, and emended description of the genus Roseomonas.</title>
        <authorList>
            <person name="Sanchez-Porro C."/>
            <person name="Gallego V."/>
            <person name="Busse H.J."/>
            <person name="Kampfer P."/>
            <person name="Ventosa A."/>
        </authorList>
    </citation>
    <scope>NUCLEOTIDE SEQUENCE [LARGE SCALE GENOMIC DNA]</scope>
    <source>
        <strain evidence="6 7">DSM 14915</strain>
    </source>
</reference>
<organism evidence="6 7">
    <name type="scientific">Pseudoroseomonas ludipueritiae</name>
    <dbReference type="NCBI Taxonomy" id="198093"/>
    <lineage>
        <taxon>Bacteria</taxon>
        <taxon>Pseudomonadati</taxon>
        <taxon>Pseudomonadota</taxon>
        <taxon>Alphaproteobacteria</taxon>
        <taxon>Acetobacterales</taxon>
        <taxon>Acetobacteraceae</taxon>
        <taxon>Pseudoroseomonas</taxon>
    </lineage>
</organism>
<accession>A0ABR7RDR6</accession>
<keyword evidence="3 4" id="KW-0472">Membrane</keyword>
<dbReference type="Proteomes" id="UP000603940">
    <property type="component" value="Unassembled WGS sequence"/>
</dbReference>
<dbReference type="InterPro" id="IPR036259">
    <property type="entry name" value="MFS_trans_sf"/>
</dbReference>
<comment type="caution">
    <text evidence="6">The sequence shown here is derived from an EMBL/GenBank/DDBJ whole genome shotgun (WGS) entry which is preliminary data.</text>
</comment>
<evidence type="ECO:0000256" key="2">
    <source>
        <dbReference type="ARBA" id="ARBA00022989"/>
    </source>
</evidence>
<dbReference type="Gene3D" id="1.20.1250.20">
    <property type="entry name" value="MFS general substrate transporter like domains"/>
    <property type="match status" value="1"/>
</dbReference>
<feature type="transmembrane region" description="Helical" evidence="4">
    <location>
        <begin position="102"/>
        <end position="128"/>
    </location>
</feature>
<dbReference type="SUPFAM" id="SSF103473">
    <property type="entry name" value="MFS general substrate transporter"/>
    <property type="match status" value="1"/>
</dbReference>
<dbReference type="Pfam" id="PF07690">
    <property type="entry name" value="MFS_1"/>
    <property type="match status" value="1"/>
</dbReference>
<keyword evidence="7" id="KW-1185">Reference proteome</keyword>
<feature type="non-terminal residue" evidence="6">
    <location>
        <position position="201"/>
    </location>
</feature>
<evidence type="ECO:0000259" key="5">
    <source>
        <dbReference type="PROSITE" id="PS50850"/>
    </source>
</evidence>
<feature type="transmembrane region" description="Helical" evidence="4">
    <location>
        <begin position="46"/>
        <end position="64"/>
    </location>
</feature>
<proteinExistence type="predicted"/>
<dbReference type="EMBL" id="JACTUZ010000203">
    <property type="protein sequence ID" value="MBC9179930.1"/>
    <property type="molecule type" value="Genomic_DNA"/>
</dbReference>
<evidence type="ECO:0000313" key="6">
    <source>
        <dbReference type="EMBL" id="MBC9179930.1"/>
    </source>
</evidence>